<dbReference type="Gene3D" id="3.40.710.10">
    <property type="entry name" value="DD-peptidase/beta-lactamase superfamily"/>
    <property type="match status" value="1"/>
</dbReference>
<organism evidence="3 6">
    <name type="scientific">Flavobacterium glycines</name>
    <dbReference type="NCBI Taxonomy" id="551990"/>
    <lineage>
        <taxon>Bacteria</taxon>
        <taxon>Pseudomonadati</taxon>
        <taxon>Bacteroidota</taxon>
        <taxon>Flavobacteriia</taxon>
        <taxon>Flavobacteriales</taxon>
        <taxon>Flavobacteriaceae</taxon>
        <taxon>Flavobacterium</taxon>
    </lineage>
</organism>
<dbReference type="Gene3D" id="3.40.50.1820">
    <property type="entry name" value="alpha/beta hydrolase"/>
    <property type="match status" value="1"/>
</dbReference>
<dbReference type="InterPro" id="IPR050789">
    <property type="entry name" value="Diverse_Enzym_Activities"/>
</dbReference>
<evidence type="ECO:0000259" key="1">
    <source>
        <dbReference type="Pfam" id="PF00144"/>
    </source>
</evidence>
<reference evidence="4 5" key="1">
    <citation type="submission" date="2016-10" db="EMBL/GenBank/DDBJ databases">
        <authorList>
            <person name="Varghese N."/>
            <person name="Submissions S."/>
        </authorList>
    </citation>
    <scope>NUCLEOTIDE SEQUENCE [LARGE SCALE GENOMIC DNA]</scope>
    <source>
        <strain evidence="4 5">Gm-149</strain>
    </source>
</reference>
<dbReference type="InterPro" id="IPR029058">
    <property type="entry name" value="AB_hydrolase_fold"/>
</dbReference>
<dbReference type="InterPro" id="IPR012338">
    <property type="entry name" value="Beta-lactam/transpept-like"/>
</dbReference>
<reference evidence="3 6" key="2">
    <citation type="submission" date="2019-07" db="EMBL/GenBank/DDBJ databases">
        <title>Whole genome shotgun sequence of Flavobacterium glycines NBRC 105008.</title>
        <authorList>
            <person name="Hosoyama A."/>
            <person name="Uohara A."/>
            <person name="Ohji S."/>
            <person name="Ichikawa N."/>
        </authorList>
    </citation>
    <scope>NUCLEOTIDE SEQUENCE [LARGE SCALE GENOMIC DNA]</scope>
    <source>
        <strain evidence="3 6">NBRC 105008</strain>
    </source>
</reference>
<protein>
    <submittedName>
        <fullName evidence="4">Pimeloyl-ACP methyl ester carboxylesterase</fullName>
    </submittedName>
</protein>
<dbReference type="Proteomes" id="UP000321579">
    <property type="component" value="Unassembled WGS sequence"/>
</dbReference>
<sequence>MMKALDQIFVKVYDVAIFIILLTASSNLFGQTQLYIKHRDYNFSPIEKKIQTWVDSSYYSGASIIVSQKDKIIYEKYFGNYNKETQVFIASAGKWLAAATIASVVEKTNLSWDDKVNKWLPEFKDVKGEATLRQLFSHTSGFPDYQPKDSVTDNYQTLEESVKHIVNLPAEAEPGSTFHYGGLAMQVAGRMAELATGKDFETIFQENIAIPLEMKNTHFVPVDDSGGHSPMLGGGAKSTLHDYAHFLEMISHDGIYKGKPILSAASVAEMQSDQIRDAKVANHEYVERVRAEKHNGIYGLGEWREELDAKGNVVLISSPSWAGAYPWIDKTTNTYGFFLTHVNVAKANKDGFSSFYNSPVLPIMVRDVYKNAALPKEVKTAFVEVGNAKLYYEELGKGEPLIFIHGHSFDHSEWDPQFFEFAKKYRVIRYDCRGYGYSDMPKEGESFLHAEDLLKIMDYLKIKKVHLVGLSMGGFIATDFLALHQDRLLSATMASGDIFPVSGPSEPWTKEQLAIRRAEIEKIKKAGIMNQKWEWLNGLMHKGGTNLEAIRRPVWDMIYKWDQWQPLHAEPRLVLGNDVIHLLKGQKITVPVMVLTGEADKNNRNKLLECVPAAKQVIVPNAGHVSNVENPEAFNQLVFEFLKNNKK</sequence>
<comment type="caution">
    <text evidence="3">The sequence shown here is derived from an EMBL/GenBank/DDBJ whole genome shotgun (WGS) entry which is preliminary data.</text>
</comment>
<evidence type="ECO:0000313" key="3">
    <source>
        <dbReference type="EMBL" id="GEL11110.1"/>
    </source>
</evidence>
<dbReference type="InterPro" id="IPR000073">
    <property type="entry name" value="AB_hydrolase_1"/>
</dbReference>
<dbReference type="InterPro" id="IPR000639">
    <property type="entry name" value="Epox_hydrolase-like"/>
</dbReference>
<dbReference type="SUPFAM" id="SSF56601">
    <property type="entry name" value="beta-lactamase/transpeptidase-like"/>
    <property type="match status" value="1"/>
</dbReference>
<dbReference type="AlphaFoldDB" id="A0A511CEL3"/>
<dbReference type="EMBL" id="BJVF01000002">
    <property type="protein sequence ID" value="GEL11110.1"/>
    <property type="molecule type" value="Genomic_DNA"/>
</dbReference>
<proteinExistence type="predicted"/>
<dbReference type="EMBL" id="FNEO01000002">
    <property type="protein sequence ID" value="SDJ28353.1"/>
    <property type="molecule type" value="Genomic_DNA"/>
</dbReference>
<dbReference type="PANTHER" id="PTHR43283">
    <property type="entry name" value="BETA-LACTAMASE-RELATED"/>
    <property type="match status" value="1"/>
</dbReference>
<evidence type="ECO:0000313" key="6">
    <source>
        <dbReference type="Proteomes" id="UP000321579"/>
    </source>
</evidence>
<feature type="domain" description="Beta-lactamase-related" evidence="1">
    <location>
        <begin position="50"/>
        <end position="344"/>
    </location>
</feature>
<accession>A0A511CEL3</accession>
<dbReference type="PRINTS" id="PR00111">
    <property type="entry name" value="ABHYDROLASE"/>
</dbReference>
<dbReference type="RefSeq" id="WP_217635893.1">
    <property type="nucleotide sequence ID" value="NZ_BJVF01000002.1"/>
</dbReference>
<dbReference type="GO" id="GO:0003824">
    <property type="term" value="F:catalytic activity"/>
    <property type="evidence" value="ECO:0007669"/>
    <property type="project" value="InterPro"/>
</dbReference>
<dbReference type="Pfam" id="PF00561">
    <property type="entry name" value="Abhydrolase_1"/>
    <property type="match status" value="1"/>
</dbReference>
<dbReference type="Pfam" id="PF00144">
    <property type="entry name" value="Beta-lactamase"/>
    <property type="match status" value="1"/>
</dbReference>
<dbReference type="InterPro" id="IPR001466">
    <property type="entry name" value="Beta-lactam-related"/>
</dbReference>
<dbReference type="SUPFAM" id="SSF53474">
    <property type="entry name" value="alpha/beta-Hydrolases"/>
    <property type="match status" value="1"/>
</dbReference>
<evidence type="ECO:0000313" key="4">
    <source>
        <dbReference type="EMBL" id="SDJ28353.1"/>
    </source>
</evidence>
<feature type="domain" description="AB hydrolase-1" evidence="2">
    <location>
        <begin position="400"/>
        <end position="514"/>
    </location>
</feature>
<dbReference type="PANTHER" id="PTHR43283:SF3">
    <property type="entry name" value="BETA-LACTAMASE FAMILY PROTEIN (AFU_ORTHOLOGUE AFUA_5G07500)"/>
    <property type="match status" value="1"/>
</dbReference>
<gene>
    <name evidence="3" type="ORF">FGL01_18490</name>
    <name evidence="4" type="ORF">SAMN05192550_1807</name>
</gene>
<name>A0A511CEL3_9FLAO</name>
<evidence type="ECO:0000259" key="2">
    <source>
        <dbReference type="Pfam" id="PF00561"/>
    </source>
</evidence>
<keyword evidence="5" id="KW-1185">Reference proteome</keyword>
<dbReference type="Proteomes" id="UP000182367">
    <property type="component" value="Unassembled WGS sequence"/>
</dbReference>
<dbReference type="PRINTS" id="PR00412">
    <property type="entry name" value="EPOXHYDRLASE"/>
</dbReference>
<evidence type="ECO:0000313" key="5">
    <source>
        <dbReference type="Proteomes" id="UP000182367"/>
    </source>
</evidence>